<comment type="caution">
    <text evidence="1">The sequence shown here is derived from an EMBL/GenBank/DDBJ whole genome shotgun (WGS) entry which is preliminary data.</text>
</comment>
<organism evidence="1 2">
    <name type="scientific">Persicirhabdus sediminis</name>
    <dbReference type="NCBI Taxonomy" id="454144"/>
    <lineage>
        <taxon>Bacteria</taxon>
        <taxon>Pseudomonadati</taxon>
        <taxon>Verrucomicrobiota</taxon>
        <taxon>Verrucomicrobiia</taxon>
        <taxon>Verrucomicrobiales</taxon>
        <taxon>Verrucomicrobiaceae</taxon>
        <taxon>Persicirhabdus</taxon>
    </lineage>
</organism>
<dbReference type="Proteomes" id="UP000624703">
    <property type="component" value="Unassembled WGS sequence"/>
</dbReference>
<accession>A0A8J7MA05</accession>
<reference evidence="1" key="1">
    <citation type="submission" date="2021-01" db="EMBL/GenBank/DDBJ databases">
        <title>Modified the classification status of verrucomicrobia.</title>
        <authorList>
            <person name="Feng X."/>
        </authorList>
    </citation>
    <scope>NUCLEOTIDE SEQUENCE</scope>
    <source>
        <strain evidence="1">_KCTC 22039</strain>
    </source>
</reference>
<dbReference type="EMBL" id="JAENIM010000008">
    <property type="protein sequence ID" value="MBK1789669.1"/>
    <property type="molecule type" value="Genomic_DNA"/>
</dbReference>
<evidence type="ECO:0000313" key="1">
    <source>
        <dbReference type="EMBL" id="MBK1789669.1"/>
    </source>
</evidence>
<proteinExistence type="predicted"/>
<name>A0A8J7MA05_9BACT</name>
<protein>
    <submittedName>
        <fullName evidence="1">Uncharacterized protein</fullName>
    </submittedName>
</protein>
<evidence type="ECO:0000313" key="2">
    <source>
        <dbReference type="Proteomes" id="UP000624703"/>
    </source>
</evidence>
<keyword evidence="2" id="KW-1185">Reference proteome</keyword>
<dbReference type="AlphaFoldDB" id="A0A8J7MA05"/>
<gene>
    <name evidence="1" type="ORF">JIN82_00725</name>
</gene>
<sequence>MTIVYRQLENKKSAVPSLVQSHVPVTHQVGDIRHKSIFLTRHDLL</sequence>